<evidence type="ECO:0000313" key="1">
    <source>
        <dbReference type="EMBL" id="KAJ4477557.1"/>
    </source>
</evidence>
<comment type="caution">
    <text evidence="1">The sequence shown here is derived from an EMBL/GenBank/DDBJ whole genome shotgun (WGS) entry which is preliminary data.</text>
</comment>
<dbReference type="Proteomes" id="UP001150266">
    <property type="component" value="Unassembled WGS sequence"/>
</dbReference>
<dbReference type="PANTHER" id="PTHR38705">
    <property type="entry name" value="PROTEIN RDS1"/>
    <property type="match status" value="1"/>
</dbReference>
<name>A0A9W9DMP5_9AGAR</name>
<dbReference type="PANTHER" id="PTHR38705:SF1">
    <property type="entry name" value="PROTEIN RDS1"/>
    <property type="match status" value="1"/>
</dbReference>
<dbReference type="AlphaFoldDB" id="A0A9W9DMP5"/>
<proteinExistence type="predicted"/>
<evidence type="ECO:0000313" key="2">
    <source>
        <dbReference type="Proteomes" id="UP001150266"/>
    </source>
</evidence>
<dbReference type="Gene3D" id="1.20.1260.10">
    <property type="match status" value="1"/>
</dbReference>
<dbReference type="OrthoDB" id="1001765at2759"/>
<dbReference type="InterPro" id="IPR009078">
    <property type="entry name" value="Ferritin-like_SF"/>
</dbReference>
<accession>A0A9W9DMP5</accession>
<dbReference type="InterPro" id="IPR012347">
    <property type="entry name" value="Ferritin-like"/>
</dbReference>
<sequence>MVSNSSSTIDDTVVLNFALTLEYLEYAFFSGGVNSFTEHDFTNAGLPSWSRGRFEQIASHEQAHVQLLSDALGSNATQACNYTFPYTDPVSFAALAQVLSGVGVSAYAGAAQFVSSKAYLTTAATILSTEARHAAWIAGPVNKENPWSGPFDTPLSLNIVYTLAAQFITACPSSNPPLPVQVFPSLTIDENATAGQAVSVSASNDVTTEDQFVAFFSGRDTTFVQVQGGEVVIPNTLLGTSYAVLTSSNSSADDFTITAGVAVLQLAFNSDDVRE</sequence>
<gene>
    <name evidence="1" type="ORF">J3R30DRAFT_3291172</name>
</gene>
<dbReference type="Pfam" id="PF13668">
    <property type="entry name" value="Ferritin_2"/>
    <property type="match status" value="1"/>
</dbReference>
<dbReference type="EMBL" id="JAOTPV010000010">
    <property type="protein sequence ID" value="KAJ4477557.1"/>
    <property type="molecule type" value="Genomic_DNA"/>
</dbReference>
<reference evidence="1" key="1">
    <citation type="submission" date="2022-08" db="EMBL/GenBank/DDBJ databases">
        <title>A Global Phylogenomic Analysis of the Shiitake Genus Lentinula.</title>
        <authorList>
            <consortium name="DOE Joint Genome Institute"/>
            <person name="Sierra-Patev S."/>
            <person name="Min B."/>
            <person name="Naranjo-Ortiz M."/>
            <person name="Looney B."/>
            <person name="Konkel Z."/>
            <person name="Slot J.C."/>
            <person name="Sakamoto Y."/>
            <person name="Steenwyk J.L."/>
            <person name="Rokas A."/>
            <person name="Carro J."/>
            <person name="Camarero S."/>
            <person name="Ferreira P."/>
            <person name="Molpeceres G."/>
            <person name="Ruiz-Duenas F.J."/>
            <person name="Serrano A."/>
            <person name="Henrissat B."/>
            <person name="Drula E."/>
            <person name="Hughes K.W."/>
            <person name="Mata J.L."/>
            <person name="Ishikawa N.K."/>
            <person name="Vargas-Isla R."/>
            <person name="Ushijima S."/>
            <person name="Smith C.A."/>
            <person name="Ahrendt S."/>
            <person name="Andreopoulos W."/>
            <person name="He G."/>
            <person name="Labutti K."/>
            <person name="Lipzen A."/>
            <person name="Ng V."/>
            <person name="Riley R."/>
            <person name="Sandor L."/>
            <person name="Barry K."/>
            <person name="Martinez A.T."/>
            <person name="Xiao Y."/>
            <person name="Gibbons J.G."/>
            <person name="Terashima K."/>
            <person name="Grigoriev I.V."/>
            <person name="Hibbett D.S."/>
        </authorList>
    </citation>
    <scope>NUCLEOTIDE SEQUENCE</scope>
    <source>
        <strain evidence="1">JLM2183</strain>
    </source>
</reference>
<dbReference type="SUPFAM" id="SSF47240">
    <property type="entry name" value="Ferritin-like"/>
    <property type="match status" value="1"/>
</dbReference>
<keyword evidence="2" id="KW-1185">Reference proteome</keyword>
<organism evidence="1 2">
    <name type="scientific">Lentinula aciculospora</name>
    <dbReference type="NCBI Taxonomy" id="153920"/>
    <lineage>
        <taxon>Eukaryota</taxon>
        <taxon>Fungi</taxon>
        <taxon>Dikarya</taxon>
        <taxon>Basidiomycota</taxon>
        <taxon>Agaricomycotina</taxon>
        <taxon>Agaricomycetes</taxon>
        <taxon>Agaricomycetidae</taxon>
        <taxon>Agaricales</taxon>
        <taxon>Marasmiineae</taxon>
        <taxon>Omphalotaceae</taxon>
        <taxon>Lentinula</taxon>
    </lineage>
</organism>
<dbReference type="InterPro" id="IPR039254">
    <property type="entry name" value="Rds1"/>
</dbReference>
<protein>
    <submittedName>
        <fullName evidence="1">Ferritin-like domain-containing protein</fullName>
    </submittedName>
</protein>